<name>A0ACC2P661_9HYME</name>
<evidence type="ECO:0000313" key="2">
    <source>
        <dbReference type="Proteomes" id="UP001239111"/>
    </source>
</evidence>
<sequence>MLRSRLCLPSAVDRRSTNLKRNANGDMDFQHYIAHQIDAADGLPRRKINARDRVYGCYLAPAIIMQRKTRAFLSLRLGARSVNDTAYWGAINDFIFRYDVTSLRNDNLSCDHVMFTSYQFKHW</sequence>
<keyword evidence="2" id="KW-1185">Reference proteome</keyword>
<dbReference type="EMBL" id="CM056742">
    <property type="protein sequence ID" value="KAJ8678511.1"/>
    <property type="molecule type" value="Genomic_DNA"/>
</dbReference>
<protein>
    <submittedName>
        <fullName evidence="1">Uncharacterized protein</fullName>
    </submittedName>
</protein>
<organism evidence="1 2">
    <name type="scientific">Eretmocerus hayati</name>
    <dbReference type="NCBI Taxonomy" id="131215"/>
    <lineage>
        <taxon>Eukaryota</taxon>
        <taxon>Metazoa</taxon>
        <taxon>Ecdysozoa</taxon>
        <taxon>Arthropoda</taxon>
        <taxon>Hexapoda</taxon>
        <taxon>Insecta</taxon>
        <taxon>Pterygota</taxon>
        <taxon>Neoptera</taxon>
        <taxon>Endopterygota</taxon>
        <taxon>Hymenoptera</taxon>
        <taxon>Apocrita</taxon>
        <taxon>Proctotrupomorpha</taxon>
        <taxon>Chalcidoidea</taxon>
        <taxon>Aphelinidae</taxon>
        <taxon>Aphelininae</taxon>
        <taxon>Eretmocerus</taxon>
    </lineage>
</organism>
<dbReference type="Proteomes" id="UP001239111">
    <property type="component" value="Chromosome 2"/>
</dbReference>
<proteinExistence type="predicted"/>
<gene>
    <name evidence="1" type="ORF">QAD02_014298</name>
</gene>
<reference evidence="1" key="1">
    <citation type="submission" date="2023-04" db="EMBL/GenBank/DDBJ databases">
        <title>A chromosome-level genome assembly of the parasitoid wasp Eretmocerus hayati.</title>
        <authorList>
            <person name="Zhong Y."/>
            <person name="Liu S."/>
            <person name="Liu Y."/>
        </authorList>
    </citation>
    <scope>NUCLEOTIDE SEQUENCE</scope>
    <source>
        <strain evidence="1">ZJU_SS_LIU_2023</strain>
    </source>
</reference>
<evidence type="ECO:0000313" key="1">
    <source>
        <dbReference type="EMBL" id="KAJ8678511.1"/>
    </source>
</evidence>
<comment type="caution">
    <text evidence="1">The sequence shown here is derived from an EMBL/GenBank/DDBJ whole genome shotgun (WGS) entry which is preliminary data.</text>
</comment>
<accession>A0ACC2P661</accession>